<dbReference type="SUPFAM" id="SSF48264">
    <property type="entry name" value="Cytochrome P450"/>
    <property type="match status" value="1"/>
</dbReference>
<dbReference type="PANTHER" id="PTHR24291:SF146">
    <property type="entry name" value="CYTOCHROME P450"/>
    <property type="match status" value="1"/>
</dbReference>
<dbReference type="Pfam" id="PF00067">
    <property type="entry name" value="p450"/>
    <property type="match status" value="1"/>
</dbReference>
<evidence type="ECO:0000313" key="9">
    <source>
        <dbReference type="Proteomes" id="UP000050761"/>
    </source>
</evidence>
<evidence type="ECO:0000256" key="6">
    <source>
        <dbReference type="PIRSR" id="PIRSR602401-1"/>
    </source>
</evidence>
<keyword evidence="9" id="KW-1185">Reference proteome</keyword>
<evidence type="ECO:0000256" key="3">
    <source>
        <dbReference type="ARBA" id="ARBA00022617"/>
    </source>
</evidence>
<organism evidence="9 10">
    <name type="scientific">Heligmosomoides polygyrus</name>
    <name type="common">Parasitic roundworm</name>
    <dbReference type="NCBI Taxonomy" id="6339"/>
    <lineage>
        <taxon>Eukaryota</taxon>
        <taxon>Metazoa</taxon>
        <taxon>Ecdysozoa</taxon>
        <taxon>Nematoda</taxon>
        <taxon>Chromadorea</taxon>
        <taxon>Rhabditida</taxon>
        <taxon>Rhabditina</taxon>
        <taxon>Rhabditomorpha</taxon>
        <taxon>Strongyloidea</taxon>
        <taxon>Heligmosomidae</taxon>
        <taxon>Heligmosomoides</taxon>
    </lineage>
</organism>
<dbReference type="OrthoDB" id="1470350at2759"/>
<dbReference type="Gene3D" id="1.10.630.10">
    <property type="entry name" value="Cytochrome P450"/>
    <property type="match status" value="1"/>
</dbReference>
<evidence type="ECO:0000256" key="7">
    <source>
        <dbReference type="RuleBase" id="RU000461"/>
    </source>
</evidence>
<evidence type="ECO:0000256" key="5">
    <source>
        <dbReference type="ARBA" id="ARBA00023033"/>
    </source>
</evidence>
<dbReference type="GO" id="GO:0004497">
    <property type="term" value="F:monooxygenase activity"/>
    <property type="evidence" value="ECO:0007669"/>
    <property type="project" value="UniProtKB-KW"/>
</dbReference>
<accession>A0A183GH13</accession>
<dbReference type="EMBL" id="UZAH01033367">
    <property type="protein sequence ID" value="VDP28298.1"/>
    <property type="molecule type" value="Genomic_DNA"/>
</dbReference>
<dbReference type="WBParaSite" id="HPBE_0002182001-mRNA-1">
    <property type="protein sequence ID" value="HPBE_0002182001-mRNA-1"/>
    <property type="gene ID" value="HPBE_0002182001"/>
</dbReference>
<dbReference type="InterPro" id="IPR001128">
    <property type="entry name" value="Cyt_P450"/>
</dbReference>
<dbReference type="PRINTS" id="PR00463">
    <property type="entry name" value="EP450I"/>
</dbReference>
<gene>
    <name evidence="8" type="ORF">HPBE_LOCUS21818</name>
</gene>
<dbReference type="GO" id="GO:0005506">
    <property type="term" value="F:iron ion binding"/>
    <property type="evidence" value="ECO:0007669"/>
    <property type="project" value="InterPro"/>
</dbReference>
<dbReference type="PRINTS" id="PR00385">
    <property type="entry name" value="P450"/>
</dbReference>
<proteinExistence type="inferred from homology"/>
<keyword evidence="6 7" id="KW-0479">Metal-binding</keyword>
<sequence length="190" mass="21664">HDTTSSGIGFTVWWLGQSPDAQQKVHEELDIVFGDSNRLPTPDDLKQLVYLEKCIKESLRLTPSVPLIARKLAQDVVIGDTTLPEGLTVVVVPVTTARDTRYWERPEEFYPEHFDTDKVTGRDPYAFIPFSAGPRNCIGQKFAITEEKAVLSWIFRRYKVETEEPFPGNRPIPELILKPSNGIRVRLTKR</sequence>
<feature type="binding site" description="axial binding residue" evidence="6">
    <location>
        <position position="137"/>
    </location>
    <ligand>
        <name>heme</name>
        <dbReference type="ChEBI" id="CHEBI:30413"/>
    </ligand>
    <ligandPart>
        <name>Fe</name>
        <dbReference type="ChEBI" id="CHEBI:18248"/>
    </ligandPart>
</feature>
<protein>
    <submittedName>
        <fullName evidence="10">Cytochrome</fullName>
    </submittedName>
</protein>
<keyword evidence="7" id="KW-0560">Oxidoreductase</keyword>
<dbReference type="GO" id="GO:0016705">
    <property type="term" value="F:oxidoreductase activity, acting on paired donors, with incorporation or reduction of molecular oxygen"/>
    <property type="evidence" value="ECO:0007669"/>
    <property type="project" value="InterPro"/>
</dbReference>
<accession>A0A3P8D3N2</accession>
<dbReference type="InterPro" id="IPR036396">
    <property type="entry name" value="Cyt_P450_sf"/>
</dbReference>
<comment type="cofactor">
    <cofactor evidence="1 6">
        <name>heme</name>
        <dbReference type="ChEBI" id="CHEBI:30413"/>
    </cofactor>
</comment>
<dbReference type="InterPro" id="IPR050196">
    <property type="entry name" value="Cytochrome_P450_Monoox"/>
</dbReference>
<reference evidence="8 9" key="1">
    <citation type="submission" date="2018-11" db="EMBL/GenBank/DDBJ databases">
        <authorList>
            <consortium name="Pathogen Informatics"/>
        </authorList>
    </citation>
    <scope>NUCLEOTIDE SEQUENCE [LARGE SCALE GENOMIC DNA]</scope>
</reference>
<evidence type="ECO:0000256" key="2">
    <source>
        <dbReference type="ARBA" id="ARBA00010617"/>
    </source>
</evidence>
<dbReference type="InterPro" id="IPR017972">
    <property type="entry name" value="Cyt_P450_CS"/>
</dbReference>
<evidence type="ECO:0000313" key="8">
    <source>
        <dbReference type="EMBL" id="VDP28298.1"/>
    </source>
</evidence>
<dbReference type="PROSITE" id="PS00086">
    <property type="entry name" value="CYTOCHROME_P450"/>
    <property type="match status" value="1"/>
</dbReference>
<dbReference type="AlphaFoldDB" id="A0A183GH13"/>
<keyword evidence="3 6" id="KW-0349">Heme</keyword>
<keyword evidence="4 6" id="KW-0408">Iron</keyword>
<dbReference type="PANTHER" id="PTHR24291">
    <property type="entry name" value="CYTOCHROME P450 FAMILY 4"/>
    <property type="match status" value="1"/>
</dbReference>
<evidence type="ECO:0000256" key="1">
    <source>
        <dbReference type="ARBA" id="ARBA00001971"/>
    </source>
</evidence>
<comment type="similarity">
    <text evidence="2 7">Belongs to the cytochrome P450 family.</text>
</comment>
<reference evidence="10" key="2">
    <citation type="submission" date="2019-09" db="UniProtKB">
        <authorList>
            <consortium name="WormBaseParasite"/>
        </authorList>
    </citation>
    <scope>IDENTIFICATION</scope>
</reference>
<dbReference type="Proteomes" id="UP000050761">
    <property type="component" value="Unassembled WGS sequence"/>
</dbReference>
<evidence type="ECO:0000313" key="10">
    <source>
        <dbReference type="WBParaSite" id="HPBE_0002182001-mRNA-1"/>
    </source>
</evidence>
<dbReference type="GO" id="GO:0020037">
    <property type="term" value="F:heme binding"/>
    <property type="evidence" value="ECO:0007669"/>
    <property type="project" value="InterPro"/>
</dbReference>
<name>A0A183GH13_HELPZ</name>
<dbReference type="InterPro" id="IPR002401">
    <property type="entry name" value="Cyt_P450_E_grp-I"/>
</dbReference>
<keyword evidence="5 7" id="KW-0503">Monooxygenase</keyword>
<evidence type="ECO:0000256" key="4">
    <source>
        <dbReference type="ARBA" id="ARBA00023004"/>
    </source>
</evidence>